<sequence>MSKFHNPIYEKDRWAANRSKAFLIAVLSVNSVIAVIAIVVFMNMVSYMKTSSENDYAALLQLYLTLAMAECLMIVFIAPALAGTGISQERENGNLELFLSTGVSPWQVILGKLVSCMNMMFVLIVTSLPVFSLVFVYGGVQMRDLIAMISVLLVVALEICSLSILCSAGANRSVYAALSAYASNLILIGGTLFVHLAPSLLYSSSVYGDQLGSPVSWYHYLLLTNPVVTFYGVLNYQAGSRSAIFDMINYMGNYKQNWITQHWLPVSLLVQAAIVAFELLYAVHILYSKRKGNYREIRLR</sequence>
<protein>
    <submittedName>
        <fullName evidence="2">ABC transporter permease</fullName>
    </submittedName>
</protein>
<evidence type="ECO:0000256" key="1">
    <source>
        <dbReference type="SAM" id="Phobius"/>
    </source>
</evidence>
<feature type="transmembrane region" description="Helical" evidence="1">
    <location>
        <begin position="146"/>
        <end position="167"/>
    </location>
</feature>
<proteinExistence type="predicted"/>
<keyword evidence="1" id="KW-1133">Transmembrane helix</keyword>
<dbReference type="RefSeq" id="WP_308731945.1">
    <property type="nucleotide sequence ID" value="NZ_JAJEQN010000024.1"/>
</dbReference>
<keyword evidence="1" id="KW-0812">Transmembrane</keyword>
<dbReference type="GO" id="GO:0005886">
    <property type="term" value="C:plasma membrane"/>
    <property type="evidence" value="ECO:0007669"/>
    <property type="project" value="UniProtKB-SubCell"/>
</dbReference>
<keyword evidence="1" id="KW-0472">Membrane</keyword>
<reference evidence="2 3" key="1">
    <citation type="submission" date="2021-10" db="EMBL/GenBank/DDBJ databases">
        <title>Anaerobic single-cell dispensing facilitates the cultivation of human gut bacteria.</title>
        <authorList>
            <person name="Afrizal A."/>
        </authorList>
    </citation>
    <scope>NUCLEOTIDE SEQUENCE [LARGE SCALE GENOMIC DNA]</scope>
    <source>
        <strain evidence="2 3">CLA-AA-H224</strain>
    </source>
</reference>
<dbReference type="PANTHER" id="PTHR43471:SF12">
    <property type="entry name" value="HYPOTHETICAL MEMBRANE PROTEIN, CONSERVED"/>
    <property type="match status" value="1"/>
</dbReference>
<feature type="transmembrane region" description="Helical" evidence="1">
    <location>
        <begin position="174"/>
        <end position="197"/>
    </location>
</feature>
<accession>A0AAE3E5B8</accession>
<feature type="transmembrane region" description="Helical" evidence="1">
    <location>
        <begin position="21"/>
        <end position="42"/>
    </location>
</feature>
<organism evidence="2 3">
    <name type="scientific">Anthropogastromicrobium aceti</name>
    <dbReference type="NCBI Taxonomy" id="2981768"/>
    <lineage>
        <taxon>Bacteria</taxon>
        <taxon>Bacillati</taxon>
        <taxon>Bacillota</taxon>
        <taxon>Clostridia</taxon>
        <taxon>Lachnospirales</taxon>
        <taxon>Lachnospiraceae</taxon>
        <taxon>Anthropogastromicrobium</taxon>
    </lineage>
</organism>
<keyword evidence="3" id="KW-1185">Reference proteome</keyword>
<dbReference type="AlphaFoldDB" id="A0AAE3E5B8"/>
<evidence type="ECO:0000313" key="3">
    <source>
        <dbReference type="Proteomes" id="UP001198200"/>
    </source>
</evidence>
<feature type="transmembrane region" description="Helical" evidence="1">
    <location>
        <begin position="62"/>
        <end position="82"/>
    </location>
</feature>
<dbReference type="Pfam" id="PF12679">
    <property type="entry name" value="ABC2_membrane_2"/>
    <property type="match status" value="1"/>
</dbReference>
<dbReference type="PANTHER" id="PTHR43471">
    <property type="entry name" value="ABC TRANSPORTER PERMEASE"/>
    <property type="match status" value="1"/>
</dbReference>
<evidence type="ECO:0000313" key="2">
    <source>
        <dbReference type="EMBL" id="MCC2221983.1"/>
    </source>
</evidence>
<dbReference type="GO" id="GO:0140359">
    <property type="term" value="F:ABC-type transporter activity"/>
    <property type="evidence" value="ECO:0007669"/>
    <property type="project" value="InterPro"/>
</dbReference>
<feature type="transmembrane region" description="Helical" evidence="1">
    <location>
        <begin position="217"/>
        <end position="234"/>
    </location>
</feature>
<dbReference type="Proteomes" id="UP001198200">
    <property type="component" value="Unassembled WGS sequence"/>
</dbReference>
<feature type="transmembrane region" description="Helical" evidence="1">
    <location>
        <begin position="263"/>
        <end position="287"/>
    </location>
</feature>
<gene>
    <name evidence="2" type="ORF">LKD48_10105</name>
</gene>
<feature type="transmembrane region" description="Helical" evidence="1">
    <location>
        <begin position="120"/>
        <end position="140"/>
    </location>
</feature>
<name>A0AAE3E5B8_9FIRM</name>
<comment type="caution">
    <text evidence="2">The sequence shown here is derived from an EMBL/GenBank/DDBJ whole genome shotgun (WGS) entry which is preliminary data.</text>
</comment>
<dbReference type="EMBL" id="JAJEQN010000024">
    <property type="protein sequence ID" value="MCC2221983.1"/>
    <property type="molecule type" value="Genomic_DNA"/>
</dbReference>